<keyword evidence="2" id="KW-0812">Transmembrane</keyword>
<organism evidence="3 4">
    <name type="scientific">Halosimplex litoreum</name>
    <dbReference type="NCBI Taxonomy" id="1198301"/>
    <lineage>
        <taxon>Archaea</taxon>
        <taxon>Methanobacteriati</taxon>
        <taxon>Methanobacteriota</taxon>
        <taxon>Stenosarchaea group</taxon>
        <taxon>Halobacteria</taxon>
        <taxon>Halobacteriales</taxon>
        <taxon>Haloarculaceae</taxon>
        <taxon>Halosimplex</taxon>
    </lineage>
</organism>
<dbReference type="EMBL" id="CP065856">
    <property type="protein sequence ID" value="QPV63344.1"/>
    <property type="molecule type" value="Genomic_DNA"/>
</dbReference>
<evidence type="ECO:0000256" key="2">
    <source>
        <dbReference type="SAM" id="Phobius"/>
    </source>
</evidence>
<accession>A0A7T3KVH6</accession>
<proteinExistence type="predicted"/>
<dbReference type="OrthoDB" id="262791at2157"/>
<feature type="region of interest" description="Disordered" evidence="1">
    <location>
        <begin position="1"/>
        <end position="24"/>
    </location>
</feature>
<keyword evidence="2" id="KW-1133">Transmembrane helix</keyword>
<feature type="compositionally biased region" description="Low complexity" evidence="1">
    <location>
        <begin position="9"/>
        <end position="24"/>
    </location>
</feature>
<reference evidence="3 4" key="1">
    <citation type="submission" date="2020-12" db="EMBL/GenBank/DDBJ databases">
        <title>Halosimplex halophilum sp. nov. and Halosimplex salinum sp. nov., two new members of the genus Halosimplex.</title>
        <authorList>
            <person name="Cui H.L."/>
        </authorList>
    </citation>
    <scope>NUCLEOTIDE SEQUENCE [LARGE SCALE GENOMIC DNA]</scope>
    <source>
        <strain evidence="3 4">YGH94</strain>
    </source>
</reference>
<dbReference type="KEGG" id="hlt:I7X12_01535"/>
<sequence length="297" mass="31189">MSEGDSPDGADGASGASGTDTGGSAKWRCAWCDKPHERNDPPCDNCGHHKFEKAVVPVAPEDPDHEREPVWVCPECGRVHQKNSPPCSRCGNAELERTIPDEADYAEELGGTSYLDLLNARYAVGLAFALVAGTVLVLALLGIITLPGMDSVPGSASEYRGVDLGETETAFVAELNDRRAGAGLGEYERNGNVDDAARLYNQGWVSELAGTGSRPSDERFGRALDGTCGEQIGRLTVFDRSFGEDDAALDSPDALAGALADGYAAEAGGFVEPENQLVGVDVHAGPEDAVYTTVVVC</sequence>
<evidence type="ECO:0000313" key="4">
    <source>
        <dbReference type="Proteomes" id="UP000595001"/>
    </source>
</evidence>
<name>A0A7T3KVH6_9EURY</name>
<protein>
    <submittedName>
        <fullName evidence="3">Uncharacterized protein</fullName>
    </submittedName>
</protein>
<dbReference type="RefSeq" id="WP_198062134.1">
    <property type="nucleotide sequence ID" value="NZ_CP065856.1"/>
</dbReference>
<gene>
    <name evidence="3" type="ORF">I7X12_01535</name>
</gene>
<keyword evidence="4" id="KW-1185">Reference proteome</keyword>
<dbReference type="GeneID" id="60587134"/>
<dbReference type="AlphaFoldDB" id="A0A7T3KVH6"/>
<feature type="transmembrane region" description="Helical" evidence="2">
    <location>
        <begin position="122"/>
        <end position="146"/>
    </location>
</feature>
<evidence type="ECO:0000256" key="1">
    <source>
        <dbReference type="SAM" id="MobiDB-lite"/>
    </source>
</evidence>
<dbReference type="Proteomes" id="UP000595001">
    <property type="component" value="Chromosome"/>
</dbReference>
<keyword evidence="2" id="KW-0472">Membrane</keyword>
<evidence type="ECO:0000313" key="3">
    <source>
        <dbReference type="EMBL" id="QPV63344.1"/>
    </source>
</evidence>